<dbReference type="Proteomes" id="UP000469523">
    <property type="component" value="Unassembled WGS sequence"/>
</dbReference>
<evidence type="ECO:0000313" key="2">
    <source>
        <dbReference type="Proteomes" id="UP000469523"/>
    </source>
</evidence>
<accession>A0A6N7XZD5</accession>
<proteinExistence type="predicted"/>
<comment type="caution">
    <text evidence="1">The sequence shown here is derived from an EMBL/GenBank/DDBJ whole genome shotgun (WGS) entry which is preliminary data.</text>
</comment>
<dbReference type="EMBL" id="VUNQ01000021">
    <property type="protein sequence ID" value="MSU01934.1"/>
    <property type="molecule type" value="Genomic_DNA"/>
</dbReference>
<dbReference type="RefSeq" id="WP_154440462.1">
    <property type="nucleotide sequence ID" value="NZ_VUNQ01000021.1"/>
</dbReference>
<dbReference type="AlphaFoldDB" id="A0A6N7XZD5"/>
<protein>
    <submittedName>
        <fullName evidence="1">Uncharacterized protein</fullName>
    </submittedName>
</protein>
<gene>
    <name evidence="1" type="ORF">FYJ83_10680</name>
</gene>
<evidence type="ECO:0000313" key="1">
    <source>
        <dbReference type="EMBL" id="MSU01934.1"/>
    </source>
</evidence>
<organism evidence="1 2">
    <name type="scientific">Tissierella pigra</name>
    <dbReference type="NCBI Taxonomy" id="2607614"/>
    <lineage>
        <taxon>Bacteria</taxon>
        <taxon>Bacillati</taxon>
        <taxon>Bacillota</taxon>
        <taxon>Tissierellia</taxon>
        <taxon>Tissierellales</taxon>
        <taxon>Tissierellaceae</taxon>
        <taxon>Tissierella</taxon>
    </lineage>
</organism>
<keyword evidence="2" id="KW-1185">Reference proteome</keyword>
<reference evidence="1 2" key="1">
    <citation type="submission" date="2019-09" db="EMBL/GenBank/DDBJ databases">
        <title>In-depth cultivation of the pig gut microbiome towards novel bacterial diversity and tailored functional studies.</title>
        <authorList>
            <person name="Wylensek D."/>
            <person name="Hitch T.C.A."/>
            <person name="Clavel T."/>
        </authorList>
    </citation>
    <scope>NUCLEOTIDE SEQUENCE [LARGE SCALE GENOMIC DNA]</scope>
    <source>
        <strain evidence="1 2">WCA3-693-APC-4?</strain>
    </source>
</reference>
<name>A0A6N7XZD5_9FIRM</name>
<sequence length="62" mass="7025">MDLIGKKVKIIDSNHPHYNETGVIDDITRTVFGSVGMIIKLDNCPLKVESCFVFDFNEIKIL</sequence>